<evidence type="ECO:0000313" key="11">
    <source>
        <dbReference type="Proteomes" id="UP000277300"/>
    </source>
</evidence>
<comment type="subcellular location">
    <subcellularLocation>
        <location evidence="1">Membrane</location>
    </subcellularLocation>
</comment>
<feature type="transmembrane region" description="Helical" evidence="8">
    <location>
        <begin position="685"/>
        <end position="705"/>
    </location>
</feature>
<reference evidence="11 12" key="1">
    <citation type="submission" date="2018-07" db="EMBL/GenBank/DDBJ databases">
        <title>Genome sequencing of oomycete isolates from Chile give support for New Zealand origin for Phytophthora kernoviae and make available the first Nothophytophthora sp. genome.</title>
        <authorList>
            <person name="Studholme D.J."/>
            <person name="Sanfuentes E."/>
            <person name="Panda P."/>
            <person name="Hill R."/>
            <person name="Sambles C."/>
            <person name="Grant M."/>
            <person name="Williams N.M."/>
            <person name="Mcdougal R.L."/>
        </authorList>
    </citation>
    <scope>NUCLEOTIDE SEQUENCE [LARGE SCALE GENOMIC DNA]</scope>
    <source>
        <strain evidence="10">Chile6</strain>
        <strain evidence="9">Chile7</strain>
    </source>
</reference>
<feature type="compositionally biased region" description="Polar residues" evidence="7">
    <location>
        <begin position="1"/>
        <end position="29"/>
    </location>
</feature>
<dbReference type="PANTHER" id="PTHR11923:SF51">
    <property type="entry name" value="LYSOSOME MEMBRANE PROTEIN 2"/>
    <property type="match status" value="1"/>
</dbReference>
<gene>
    <name evidence="9" type="ORF">BBJ29_001633</name>
    <name evidence="10" type="ORF">BBP00_00007452</name>
</gene>
<evidence type="ECO:0000256" key="3">
    <source>
        <dbReference type="ARBA" id="ARBA00022692"/>
    </source>
</evidence>
<evidence type="ECO:0000313" key="9">
    <source>
        <dbReference type="EMBL" id="RLN52117.1"/>
    </source>
</evidence>
<evidence type="ECO:0000256" key="8">
    <source>
        <dbReference type="SAM" id="Phobius"/>
    </source>
</evidence>
<organism evidence="10 11">
    <name type="scientific">Phytophthora kernoviae</name>
    <dbReference type="NCBI Taxonomy" id="325452"/>
    <lineage>
        <taxon>Eukaryota</taxon>
        <taxon>Sar</taxon>
        <taxon>Stramenopiles</taxon>
        <taxon>Oomycota</taxon>
        <taxon>Peronosporomycetes</taxon>
        <taxon>Peronosporales</taxon>
        <taxon>Peronosporaceae</taxon>
        <taxon>Phytophthora</taxon>
    </lineage>
</organism>
<sequence length="718" mass="77165">MDESPTNDYQKGDQTPTEAEGKPSNQSKQGYCRPRKLGLTLIIVGALVAMIGIVYGSALAPLIDNVIRDGVVVCDASDAEEEFYYDAYGDCDDCTPNYFTIYLFNASNAEAYLAGEASKLQLEEVGPYVYRRREFKIDINFLDDGARVSFKSYTYHTFEESLSCTGCSDADKFTSFDVGYLNVIAQAGGEKAFLMQLAAGSFSKNETVTAEAIAEYGPQMMRWVNGLNSLDPIAMNNVASGGRVLALLATGPAAIADLDLSGFAYNGIFATRTVSQWALGYPSMLVGLGLGSEYIASCSVTGGWNEKCASCEGNACLEISYPCKQCALGAGVVAINNVTCDIIEGIYAAEYGEEKAVTFRANTCGLCESFGICAAPLPGIAEDSGLDYSKSPPSADNLETYIQTTGCADDTEILAYKEYNGYTSTALWVTTLGEERRNPTLSEIIAFNGYGNCVNPTSNLTCSVVQGNDATSIKPGGAGMTGFADTTTQTSSDMYLDEIKQNVTLYSTGKEVDHEGITLHRFSPPNDMLTNSKYNDAKGNGWPVDGVLPLAFSAGFLAYVSYPVFIYGNTTLLDAVEITMGDGVVASETSMYDSGELKPTYVDKYVTYIDVEAGTGKTMVAYKRLMGSYAISYSVLNSSTPMSDVLWPNIEAEVIFPAYWGEESAVIGSSSVDFYHLIQRLLRSILPVLIIGIIAGFAFVGGGIFHRRKAAKQEVKAA</sequence>
<dbReference type="InterPro" id="IPR002159">
    <property type="entry name" value="CD36_fam"/>
</dbReference>
<keyword evidence="4 8" id="KW-1133">Transmembrane helix</keyword>
<feature type="transmembrane region" description="Helical" evidence="8">
    <location>
        <begin position="37"/>
        <end position="58"/>
    </location>
</feature>
<evidence type="ECO:0000313" key="10">
    <source>
        <dbReference type="EMBL" id="RLN57566.1"/>
    </source>
</evidence>
<evidence type="ECO:0000256" key="4">
    <source>
        <dbReference type="ARBA" id="ARBA00022989"/>
    </source>
</evidence>
<dbReference type="Pfam" id="PF01130">
    <property type="entry name" value="CD36"/>
    <property type="match status" value="1"/>
</dbReference>
<dbReference type="EMBL" id="MBDO02000303">
    <property type="protein sequence ID" value="RLN57566.1"/>
    <property type="molecule type" value="Genomic_DNA"/>
</dbReference>
<dbReference type="AlphaFoldDB" id="A0A3F2RJN4"/>
<name>A0A3F2RJN4_9STRA</name>
<keyword evidence="3 8" id="KW-0812">Transmembrane</keyword>
<dbReference type="GO" id="GO:0016020">
    <property type="term" value="C:membrane"/>
    <property type="evidence" value="ECO:0007669"/>
    <property type="project" value="UniProtKB-SubCell"/>
</dbReference>
<evidence type="ECO:0000313" key="12">
    <source>
        <dbReference type="Proteomes" id="UP000284657"/>
    </source>
</evidence>
<dbReference type="GO" id="GO:0005044">
    <property type="term" value="F:scavenger receptor activity"/>
    <property type="evidence" value="ECO:0007669"/>
    <property type="project" value="TreeGrafter"/>
</dbReference>
<evidence type="ECO:0000256" key="6">
    <source>
        <dbReference type="ARBA" id="ARBA00023180"/>
    </source>
</evidence>
<feature type="region of interest" description="Disordered" evidence="7">
    <location>
        <begin position="1"/>
        <end position="30"/>
    </location>
</feature>
<proteinExistence type="inferred from homology"/>
<dbReference type="EMBL" id="MBAD02001748">
    <property type="protein sequence ID" value="RLN52117.1"/>
    <property type="molecule type" value="Genomic_DNA"/>
</dbReference>
<dbReference type="Proteomes" id="UP000277300">
    <property type="component" value="Unassembled WGS sequence"/>
</dbReference>
<comment type="caution">
    <text evidence="10">The sequence shown here is derived from an EMBL/GenBank/DDBJ whole genome shotgun (WGS) entry which is preliminary data.</text>
</comment>
<comment type="similarity">
    <text evidence="2">Belongs to the CD36 family.</text>
</comment>
<protein>
    <submittedName>
        <fullName evidence="10">Uncharacterized protein</fullName>
    </submittedName>
</protein>
<dbReference type="GO" id="GO:0005737">
    <property type="term" value="C:cytoplasm"/>
    <property type="evidence" value="ECO:0007669"/>
    <property type="project" value="TreeGrafter"/>
</dbReference>
<keyword evidence="5 8" id="KW-0472">Membrane</keyword>
<evidence type="ECO:0000256" key="7">
    <source>
        <dbReference type="SAM" id="MobiDB-lite"/>
    </source>
</evidence>
<keyword evidence="6" id="KW-0325">Glycoprotein</keyword>
<evidence type="ECO:0000256" key="1">
    <source>
        <dbReference type="ARBA" id="ARBA00004370"/>
    </source>
</evidence>
<evidence type="ECO:0000256" key="2">
    <source>
        <dbReference type="ARBA" id="ARBA00010532"/>
    </source>
</evidence>
<dbReference type="Proteomes" id="UP000284657">
    <property type="component" value="Unassembled WGS sequence"/>
</dbReference>
<accession>A0A3F2RJN4</accession>
<dbReference type="PANTHER" id="PTHR11923">
    <property type="entry name" value="SCAVENGER RECEPTOR CLASS B TYPE-1 SR-B1"/>
    <property type="match status" value="1"/>
</dbReference>
<dbReference type="OrthoDB" id="195015at2759"/>
<evidence type="ECO:0000256" key="5">
    <source>
        <dbReference type="ARBA" id="ARBA00023136"/>
    </source>
</evidence>